<comment type="caution">
    <text evidence="3">Lacks conserved residue(s) required for the propagation of feature annotation.</text>
</comment>
<sequence length="88" mass="9770">AEYGDYVSGPRVISPQVKENMKEVLADVQSGAFAERFIKDQDAGAPEFQELRAKGEGHPIEATGRELRKLFSWTKPVDADYTEGRAGR</sequence>
<dbReference type="GO" id="GO:0004455">
    <property type="term" value="F:ketol-acid reductoisomerase activity"/>
    <property type="evidence" value="ECO:0007669"/>
    <property type="project" value="UniProtKB-EC"/>
</dbReference>
<keyword evidence="6" id="KW-1185">Reference proteome</keyword>
<organism evidence="5 6">
    <name type="scientific">Georgenia halotolerans</name>
    <dbReference type="NCBI Taxonomy" id="3028317"/>
    <lineage>
        <taxon>Bacteria</taxon>
        <taxon>Bacillati</taxon>
        <taxon>Actinomycetota</taxon>
        <taxon>Actinomycetes</taxon>
        <taxon>Micrococcales</taxon>
        <taxon>Bogoriellaceae</taxon>
        <taxon>Georgenia</taxon>
    </lineage>
</organism>
<dbReference type="Pfam" id="PF01450">
    <property type="entry name" value="KARI_C"/>
    <property type="match status" value="1"/>
</dbReference>
<comment type="similarity">
    <text evidence="3">Belongs to the ketol-acid reductoisomerase family.</text>
</comment>
<gene>
    <name evidence="5" type="ORF">PU560_02635</name>
</gene>
<comment type="caution">
    <text evidence="5">The sequence shown here is derived from an EMBL/GenBank/DDBJ whole genome shotgun (WGS) entry which is preliminary data.</text>
</comment>
<keyword evidence="3 5" id="KW-0560">Oxidoreductase</keyword>
<dbReference type="SUPFAM" id="SSF48179">
    <property type="entry name" value="6-phosphogluconate dehydrogenase C-terminal domain-like"/>
    <property type="match status" value="1"/>
</dbReference>
<feature type="non-terminal residue" evidence="5">
    <location>
        <position position="1"/>
    </location>
</feature>
<dbReference type="Proteomes" id="UP001165561">
    <property type="component" value="Unassembled WGS sequence"/>
</dbReference>
<dbReference type="EMBL" id="JARACI010000447">
    <property type="protein sequence ID" value="MDD9205362.1"/>
    <property type="molecule type" value="Genomic_DNA"/>
</dbReference>
<accession>A0ABT5TTT2</accession>
<keyword evidence="3" id="KW-0100">Branched-chain amino acid biosynthesis</keyword>
<proteinExistence type="inferred from homology"/>
<dbReference type="InterPro" id="IPR000506">
    <property type="entry name" value="KARI_C"/>
</dbReference>
<name>A0ABT5TTT2_9MICO</name>
<evidence type="ECO:0000256" key="3">
    <source>
        <dbReference type="PROSITE-ProRule" id="PRU01198"/>
    </source>
</evidence>
<feature type="domain" description="KARI C-terminal knotted" evidence="4">
    <location>
        <begin position="1"/>
        <end position="74"/>
    </location>
</feature>
<reference evidence="5" key="1">
    <citation type="submission" date="2023-02" db="EMBL/GenBank/DDBJ databases">
        <title>Georgenia sp.10Sc9-8, isolated from a soil sample collected from the Taklamakan desert.</title>
        <authorList>
            <person name="Liu S."/>
        </authorList>
    </citation>
    <scope>NUCLEOTIDE SEQUENCE</scope>
    <source>
        <strain evidence="5">10Sc9-8</strain>
    </source>
</reference>
<keyword evidence="3" id="KW-0028">Amino-acid biosynthesis</keyword>
<dbReference type="PROSITE" id="PS51851">
    <property type="entry name" value="KARI_C"/>
    <property type="match status" value="1"/>
</dbReference>
<evidence type="ECO:0000313" key="5">
    <source>
        <dbReference type="EMBL" id="MDD9205362.1"/>
    </source>
</evidence>
<evidence type="ECO:0000313" key="6">
    <source>
        <dbReference type="Proteomes" id="UP001165561"/>
    </source>
</evidence>
<dbReference type="InterPro" id="IPR008927">
    <property type="entry name" value="6-PGluconate_DH-like_C_sf"/>
</dbReference>
<evidence type="ECO:0000256" key="1">
    <source>
        <dbReference type="ARBA" id="ARBA00050043"/>
    </source>
</evidence>
<evidence type="ECO:0000259" key="4">
    <source>
        <dbReference type="PROSITE" id="PS51851"/>
    </source>
</evidence>
<dbReference type="Gene3D" id="6.10.240.10">
    <property type="match status" value="1"/>
</dbReference>
<evidence type="ECO:0000256" key="2">
    <source>
        <dbReference type="ARBA" id="ARBA00050044"/>
    </source>
</evidence>
<protein>
    <recommendedName>
        <fullName evidence="2">Ketol-acid reductoisomerase type 1</fullName>
    </recommendedName>
    <alternativeName>
        <fullName evidence="1">Ketol-acid reductoisomerase type I</fullName>
    </alternativeName>
</protein>